<feature type="domain" description="RNA polymerase Rpb5 N-terminal" evidence="5">
    <location>
        <begin position="28"/>
        <end position="111"/>
    </location>
</feature>
<dbReference type="PIRSF" id="PIRSF000747">
    <property type="entry name" value="RPB5"/>
    <property type="match status" value="1"/>
</dbReference>
<proteinExistence type="inferred from homology"/>
<dbReference type="InterPro" id="IPR035913">
    <property type="entry name" value="RPB5-like_sf"/>
</dbReference>
<comment type="similarity">
    <text evidence="3">Belongs to the archaeal Rpo5/eukaryotic RPB5 RNA polymerase subunit family.</text>
</comment>
<dbReference type="AlphaFoldDB" id="A0ABD3RSJ9"/>
<dbReference type="InterPro" id="IPR036710">
    <property type="entry name" value="RNA_pol_Rpb5_N_sf"/>
</dbReference>
<dbReference type="GO" id="GO:0055029">
    <property type="term" value="C:nuclear DNA-directed RNA polymerase complex"/>
    <property type="evidence" value="ECO:0007669"/>
    <property type="project" value="UniProtKB-ARBA"/>
</dbReference>
<sequence>MTNNTAGEGSAAAAAVCIGSFVDSGSVESHRYYIARRTVIEMLGDRGYTVANAEEELSRSLDGFRAAFGDKPDPDRLRLLAHRDSNPSRKILVIFCEANEIRKKNMVGILSQIMNKETLDKVILILQGNINSHAKKVMNECSVKVETFPITDLLVNITKHVWMPKHEILTVEEKQMLLNKFNIEDKQLPKMLEDDAIARYYGLEKGQVVKITYDGAITESLVAYRCVV</sequence>
<keyword evidence="2" id="KW-0539">Nucleus</keyword>
<dbReference type="InterPro" id="IPR014381">
    <property type="entry name" value="Arch_Rpo5/euc_Rpb5"/>
</dbReference>
<dbReference type="Gene3D" id="3.90.940.20">
    <property type="entry name" value="RPB5-like RNA polymerase subunit"/>
    <property type="match status" value="1"/>
</dbReference>
<evidence type="ECO:0000259" key="4">
    <source>
        <dbReference type="Pfam" id="PF01191"/>
    </source>
</evidence>
<comment type="caution">
    <text evidence="6">The sequence shown here is derived from an EMBL/GenBank/DDBJ whole genome shotgun (WGS) entry which is preliminary data.</text>
</comment>
<dbReference type="FunFam" id="3.90.940.20:FF:000001">
    <property type="entry name" value="DNA-directed RNA polymerases I, II, and III subunit RPABC1"/>
    <property type="match status" value="1"/>
</dbReference>
<dbReference type="Pfam" id="PF03871">
    <property type="entry name" value="RNA_pol_Rpb5_N"/>
    <property type="match status" value="1"/>
</dbReference>
<dbReference type="InterPro" id="IPR005571">
    <property type="entry name" value="RNA_pol_Rpb5_N"/>
</dbReference>
<reference evidence="6 7" key="1">
    <citation type="submission" date="2024-12" db="EMBL/GenBank/DDBJ databases">
        <title>The unique morphological basis and parallel evolutionary history of personate flowers in Penstemon.</title>
        <authorList>
            <person name="Depatie T.H."/>
            <person name="Wessinger C.A."/>
        </authorList>
    </citation>
    <scope>NUCLEOTIDE SEQUENCE [LARGE SCALE GENOMIC DNA]</scope>
    <source>
        <strain evidence="6">WTNN_2</strain>
        <tissue evidence="6">Leaf</tissue>
    </source>
</reference>
<accession>A0ABD3RSJ9</accession>
<evidence type="ECO:0000313" key="7">
    <source>
        <dbReference type="Proteomes" id="UP001634393"/>
    </source>
</evidence>
<dbReference type="SUPFAM" id="SSF53036">
    <property type="entry name" value="Eukaryotic RPB5 N-terminal domain"/>
    <property type="match status" value="1"/>
</dbReference>
<organism evidence="6 7">
    <name type="scientific">Penstemon smallii</name>
    <dbReference type="NCBI Taxonomy" id="265156"/>
    <lineage>
        <taxon>Eukaryota</taxon>
        <taxon>Viridiplantae</taxon>
        <taxon>Streptophyta</taxon>
        <taxon>Embryophyta</taxon>
        <taxon>Tracheophyta</taxon>
        <taxon>Spermatophyta</taxon>
        <taxon>Magnoliopsida</taxon>
        <taxon>eudicotyledons</taxon>
        <taxon>Gunneridae</taxon>
        <taxon>Pentapetalae</taxon>
        <taxon>asterids</taxon>
        <taxon>lamiids</taxon>
        <taxon>Lamiales</taxon>
        <taxon>Plantaginaceae</taxon>
        <taxon>Cheloneae</taxon>
        <taxon>Penstemon</taxon>
    </lineage>
</organism>
<protein>
    <submittedName>
        <fullName evidence="6">Uncharacterized protein</fullName>
    </submittedName>
</protein>
<dbReference type="Gene3D" id="3.40.1340.10">
    <property type="entry name" value="RNA polymerase, Rpb5, N-terminal domain"/>
    <property type="match status" value="1"/>
</dbReference>
<dbReference type="Pfam" id="PF01191">
    <property type="entry name" value="RNA_pol_Rpb5_C"/>
    <property type="match status" value="1"/>
</dbReference>
<evidence type="ECO:0000256" key="1">
    <source>
        <dbReference type="ARBA" id="ARBA00004123"/>
    </source>
</evidence>
<keyword evidence="7" id="KW-1185">Reference proteome</keyword>
<evidence type="ECO:0000256" key="3">
    <source>
        <dbReference type="ARBA" id="ARBA00025765"/>
    </source>
</evidence>
<evidence type="ECO:0000256" key="2">
    <source>
        <dbReference type="ARBA" id="ARBA00023242"/>
    </source>
</evidence>
<name>A0ABD3RSJ9_9LAMI</name>
<dbReference type="Proteomes" id="UP001634393">
    <property type="component" value="Unassembled WGS sequence"/>
</dbReference>
<evidence type="ECO:0000259" key="5">
    <source>
        <dbReference type="Pfam" id="PF03871"/>
    </source>
</evidence>
<gene>
    <name evidence="6" type="ORF">ACJIZ3_016024</name>
</gene>
<dbReference type="EMBL" id="JBJXBP010000008">
    <property type="protein sequence ID" value="KAL3814756.1"/>
    <property type="molecule type" value="Genomic_DNA"/>
</dbReference>
<evidence type="ECO:0000313" key="6">
    <source>
        <dbReference type="EMBL" id="KAL3814756.1"/>
    </source>
</evidence>
<comment type="subcellular location">
    <subcellularLocation>
        <location evidence="1">Nucleus</location>
    </subcellularLocation>
</comment>
<dbReference type="PANTHER" id="PTHR10535">
    <property type="entry name" value="DNA-DIRECTED RNA POLYMERASES I, II, AND III SUBUNIT RPABC1"/>
    <property type="match status" value="1"/>
</dbReference>
<dbReference type="SUPFAM" id="SSF55287">
    <property type="entry name" value="RPB5-like RNA polymerase subunit"/>
    <property type="match status" value="1"/>
</dbReference>
<dbReference type="InterPro" id="IPR000783">
    <property type="entry name" value="RNA_pol_subH/Rpb5_C"/>
</dbReference>
<feature type="domain" description="RNA polymerase subunit H/Rpb5 C-terminal" evidence="4">
    <location>
        <begin position="155"/>
        <end position="227"/>
    </location>
</feature>
<dbReference type="PANTHER" id="PTHR10535:SF12">
    <property type="entry name" value="DNA-DIRECTED RNA POLYMERASE V SUBUNIT 5C"/>
    <property type="match status" value="1"/>
</dbReference>